<dbReference type="Gene3D" id="6.10.140.2220">
    <property type="match status" value="1"/>
</dbReference>
<evidence type="ECO:0000256" key="1">
    <source>
        <dbReference type="ARBA" id="ARBA00022723"/>
    </source>
</evidence>
<dbReference type="SUPFAM" id="SSF144232">
    <property type="entry name" value="HIT/MYND zinc finger-like"/>
    <property type="match status" value="1"/>
</dbReference>
<keyword evidence="2 4" id="KW-0863">Zinc-finger</keyword>
<keyword evidence="1" id="KW-0479">Metal-binding</keyword>
<accession>A0A8H6I3S3</accession>
<gene>
    <name evidence="6" type="ORF">DFP72DRAFT_845138</name>
</gene>
<feature type="domain" description="MYND-type" evidence="5">
    <location>
        <begin position="305"/>
        <end position="349"/>
    </location>
</feature>
<evidence type="ECO:0000313" key="7">
    <source>
        <dbReference type="Proteomes" id="UP000521943"/>
    </source>
</evidence>
<organism evidence="6 7">
    <name type="scientific">Ephemerocybe angulata</name>
    <dbReference type="NCBI Taxonomy" id="980116"/>
    <lineage>
        <taxon>Eukaryota</taxon>
        <taxon>Fungi</taxon>
        <taxon>Dikarya</taxon>
        <taxon>Basidiomycota</taxon>
        <taxon>Agaricomycotina</taxon>
        <taxon>Agaricomycetes</taxon>
        <taxon>Agaricomycetidae</taxon>
        <taxon>Agaricales</taxon>
        <taxon>Agaricineae</taxon>
        <taxon>Psathyrellaceae</taxon>
        <taxon>Ephemerocybe</taxon>
    </lineage>
</organism>
<keyword evidence="7" id="KW-1185">Reference proteome</keyword>
<dbReference type="OrthoDB" id="3105722at2759"/>
<dbReference type="AlphaFoldDB" id="A0A8H6I3S3"/>
<dbReference type="GO" id="GO:0008270">
    <property type="term" value="F:zinc ion binding"/>
    <property type="evidence" value="ECO:0007669"/>
    <property type="project" value="UniProtKB-KW"/>
</dbReference>
<dbReference type="PROSITE" id="PS50865">
    <property type="entry name" value="ZF_MYND_2"/>
    <property type="match status" value="1"/>
</dbReference>
<evidence type="ECO:0000256" key="2">
    <source>
        <dbReference type="ARBA" id="ARBA00022771"/>
    </source>
</evidence>
<comment type="caution">
    <text evidence="6">The sequence shown here is derived from an EMBL/GenBank/DDBJ whole genome shotgun (WGS) entry which is preliminary data.</text>
</comment>
<protein>
    <recommendedName>
        <fullName evidence="5">MYND-type domain-containing protein</fullName>
    </recommendedName>
</protein>
<evidence type="ECO:0000256" key="4">
    <source>
        <dbReference type="PROSITE-ProRule" id="PRU00134"/>
    </source>
</evidence>
<dbReference type="Pfam" id="PF01753">
    <property type="entry name" value="zf-MYND"/>
    <property type="match status" value="1"/>
</dbReference>
<proteinExistence type="predicted"/>
<keyword evidence="3" id="KW-0862">Zinc</keyword>
<evidence type="ECO:0000256" key="3">
    <source>
        <dbReference type="ARBA" id="ARBA00022833"/>
    </source>
</evidence>
<name>A0A8H6I3S3_9AGAR</name>
<sequence>MSKQRCVSIATASINHLSTIFSTSQKYQYRRRVLPSLVCLLKLLWEPSNLPHTIGQLSNKACYRRESLCPFELSARLLRSEDTLLRSEDTRQELFNHSPSLSIDITSMMIHSRLELLETIIRHDDETGCFGVQDTLQFVKTTMDLATHLSHNPRYRRVMLQKGVFTLGVQIVVRTLEGGPPDLSSDLAQSTLQVLFKTLAPLPYQMETLSQLLRGGLIHVANFNLAFVNDNPAVLGYVEGILKSITAHTSNNLVSDALHEFLDSNTIEFDIEAERSFLFDWYLKQSYIADRRNEVNTFLHPPCSSPRCSSSFTNTGSRANIPCASCEKVVYCSVSCAAEDWKLLHKSECDEWMLATEVEHTEGRRDLPDSEGTFLWSIRNVADIFADLLFPGDATPVILPMQNQEVTHCDLRSVPIQYDHSTFESYEANGAFYIPNYLKSRKSTYILKARQNRFQLRLVEFIFPYGSQAVLVVAILSRYFAQFTRYALVCSFTHIIPDSSFVISGGQSHPIYLISDGGRTPLPLAGRASIIRAQY</sequence>
<evidence type="ECO:0000259" key="5">
    <source>
        <dbReference type="PROSITE" id="PS50865"/>
    </source>
</evidence>
<dbReference type="Proteomes" id="UP000521943">
    <property type="component" value="Unassembled WGS sequence"/>
</dbReference>
<dbReference type="EMBL" id="JACGCI010000019">
    <property type="protein sequence ID" value="KAF6758171.1"/>
    <property type="molecule type" value="Genomic_DNA"/>
</dbReference>
<evidence type="ECO:0000313" key="6">
    <source>
        <dbReference type="EMBL" id="KAF6758171.1"/>
    </source>
</evidence>
<reference evidence="6 7" key="1">
    <citation type="submission" date="2020-07" db="EMBL/GenBank/DDBJ databases">
        <title>Comparative genomics of pyrophilous fungi reveals a link between fire events and developmental genes.</title>
        <authorList>
            <consortium name="DOE Joint Genome Institute"/>
            <person name="Steindorff A.S."/>
            <person name="Carver A."/>
            <person name="Calhoun S."/>
            <person name="Stillman K."/>
            <person name="Liu H."/>
            <person name="Lipzen A."/>
            <person name="Pangilinan J."/>
            <person name="Labutti K."/>
            <person name="Bruns T.D."/>
            <person name="Grigoriev I.V."/>
        </authorList>
    </citation>
    <scope>NUCLEOTIDE SEQUENCE [LARGE SCALE GENOMIC DNA]</scope>
    <source>
        <strain evidence="6 7">CBS 144469</strain>
    </source>
</reference>
<dbReference type="InterPro" id="IPR002893">
    <property type="entry name" value="Znf_MYND"/>
</dbReference>